<keyword evidence="2" id="KW-1185">Reference proteome</keyword>
<gene>
    <name evidence="1" type="ORF">CCALI_01393</name>
</gene>
<organism evidence="1 2">
    <name type="scientific">Chthonomonas calidirosea (strain DSM 23976 / ICMP 18418 / T49)</name>
    <dbReference type="NCBI Taxonomy" id="1303518"/>
    <lineage>
        <taxon>Bacteria</taxon>
        <taxon>Bacillati</taxon>
        <taxon>Armatimonadota</taxon>
        <taxon>Chthonomonadia</taxon>
        <taxon>Chthonomonadales</taxon>
        <taxon>Chthonomonadaceae</taxon>
        <taxon>Chthonomonas</taxon>
    </lineage>
</organism>
<dbReference type="Proteomes" id="UP000014227">
    <property type="component" value="Chromosome I"/>
</dbReference>
<proteinExistence type="predicted"/>
<accession>S0EU97</accession>
<dbReference type="Gene3D" id="3.10.180.10">
    <property type="entry name" value="2,3-Dihydroxybiphenyl 1,2-Dioxygenase, domain 1"/>
    <property type="match status" value="1"/>
</dbReference>
<dbReference type="OrthoDB" id="9804944at2"/>
<dbReference type="InterPro" id="IPR029068">
    <property type="entry name" value="Glyas_Bleomycin-R_OHBP_Dase"/>
</dbReference>
<protein>
    <recommendedName>
        <fullName evidence="3">VOC domain-containing protein</fullName>
    </recommendedName>
</protein>
<dbReference type="SUPFAM" id="SSF54593">
    <property type="entry name" value="Glyoxalase/Bleomycin resistance protein/Dihydroxybiphenyl dioxygenase"/>
    <property type="match status" value="1"/>
</dbReference>
<sequence length="112" mass="12693">MSDLHFHHIAVEVPHIAEAVEWYKNTLPNVRVLYQDATWAFIEVGGVKIAFVLPSQHPSHIAWRVGDETLEQLAQRFGATIKTHRDGSRSFYLKAPGGFHIEIISMDESSLK</sequence>
<dbReference type="CDD" id="cd06587">
    <property type="entry name" value="VOC"/>
    <property type="match status" value="1"/>
</dbReference>
<dbReference type="HOGENOM" id="CLU_2141453_0_0_0"/>
<evidence type="ECO:0000313" key="2">
    <source>
        <dbReference type="Proteomes" id="UP000014227"/>
    </source>
</evidence>
<dbReference type="InParanoid" id="S0EU97"/>
<dbReference type="STRING" id="454171.CP488_02703"/>
<evidence type="ECO:0000313" key="1">
    <source>
        <dbReference type="EMBL" id="CCW35210.1"/>
    </source>
</evidence>
<dbReference type="PATRIC" id="fig|1303518.3.peg.1423"/>
<evidence type="ECO:0008006" key="3">
    <source>
        <dbReference type="Google" id="ProtNLM"/>
    </source>
</evidence>
<dbReference type="KEGG" id="ccz:CCALI_01393"/>
<name>S0EU97_CHTCT</name>
<dbReference type="eggNOG" id="COG0346">
    <property type="taxonomic scope" value="Bacteria"/>
</dbReference>
<reference evidence="2" key="1">
    <citation type="submission" date="2013-03" db="EMBL/GenBank/DDBJ databases">
        <title>Genome sequence of Chthonomonas calidirosea, the first sequenced genome from the Armatimonadetes phylum (formally candidate division OP10).</title>
        <authorList>
            <person name="Lee K.C.Y."/>
            <person name="Morgan X.C."/>
            <person name="Dunfield P.F."/>
            <person name="Tamas I."/>
            <person name="Houghton K.M."/>
            <person name="Vyssotski M."/>
            <person name="Ryan J.L.J."/>
            <person name="Lagutin K."/>
            <person name="McDonald I.R."/>
            <person name="Stott M.B."/>
        </authorList>
    </citation>
    <scope>NUCLEOTIDE SEQUENCE [LARGE SCALE GENOMIC DNA]</scope>
    <source>
        <strain evidence="2">DSM 23976 / ICMP 18418 / T49</strain>
    </source>
</reference>
<dbReference type="AlphaFoldDB" id="S0EU97"/>
<dbReference type="EMBL" id="HF951689">
    <property type="protein sequence ID" value="CCW35210.1"/>
    <property type="molecule type" value="Genomic_DNA"/>
</dbReference>
<dbReference type="RefSeq" id="WP_016482749.1">
    <property type="nucleotide sequence ID" value="NC_021487.1"/>
</dbReference>